<keyword evidence="4" id="KW-1185">Reference proteome</keyword>
<accession>A0AB34IJU7</accession>
<organism evidence="3 4">
    <name type="scientific">Prymnesium parvum</name>
    <name type="common">Toxic golden alga</name>
    <dbReference type="NCBI Taxonomy" id="97485"/>
    <lineage>
        <taxon>Eukaryota</taxon>
        <taxon>Haptista</taxon>
        <taxon>Haptophyta</taxon>
        <taxon>Prymnesiophyceae</taxon>
        <taxon>Prymnesiales</taxon>
        <taxon>Prymnesiaceae</taxon>
        <taxon>Prymnesium</taxon>
    </lineage>
</organism>
<evidence type="ECO:0000313" key="3">
    <source>
        <dbReference type="EMBL" id="KAL1499527.1"/>
    </source>
</evidence>
<dbReference type="PANTHER" id="PTHR12461">
    <property type="entry name" value="HYPOXIA-INDUCIBLE FACTOR 1 ALPHA INHIBITOR-RELATED"/>
    <property type="match status" value="1"/>
</dbReference>
<dbReference type="Proteomes" id="UP001515480">
    <property type="component" value="Unassembled WGS sequence"/>
</dbReference>
<comment type="caution">
    <text evidence="3">The sequence shown here is derived from an EMBL/GenBank/DDBJ whole genome shotgun (WGS) entry which is preliminary data.</text>
</comment>
<dbReference type="InterPro" id="IPR041667">
    <property type="entry name" value="Cupin_8"/>
</dbReference>
<dbReference type="Pfam" id="PF13621">
    <property type="entry name" value="Cupin_8"/>
    <property type="match status" value="1"/>
</dbReference>
<dbReference type="Gene3D" id="2.60.120.10">
    <property type="entry name" value="Jelly Rolls"/>
    <property type="match status" value="1"/>
</dbReference>
<dbReference type="PANTHER" id="PTHR12461:SF105">
    <property type="entry name" value="HYPOXIA-INDUCIBLE FACTOR 1-ALPHA INHIBITOR"/>
    <property type="match status" value="1"/>
</dbReference>
<feature type="domain" description="JmjC" evidence="2">
    <location>
        <begin position="174"/>
        <end position="344"/>
    </location>
</feature>
<dbReference type="PROSITE" id="PS51184">
    <property type="entry name" value="JMJC"/>
    <property type="match status" value="1"/>
</dbReference>
<dbReference type="SMART" id="SM00558">
    <property type="entry name" value="JmjC"/>
    <property type="match status" value="1"/>
</dbReference>
<sequence>METCRAARTAHTWRAARSKAGAPSGAPPAPPRPYPDWLVHAPVARRRWDAADVPGLLRRGTPVILSGVPLTASLVGKWDFPYLAAHYEGPGLNVHFTPRTTTRFTRFYGEGAGEGGIIAMSFRDFAEVALKNERLAKPTWRYYLQALLAWSTSDLERLGEEDIARERQAAGLVDAAGDALQHAPLGARLEEDLKGLDYGWLRRACAHSACEGLYEVNLWAGPSGGCTPIHYDSTQNFLCQLTGRKRLLLFPPAQSHRLYPYPATHPMYAFAMVDAERPDLARFPAFGRAAGLEALLEPGDALFLPCHWWHYVKQVEGDETLSLNFWCGARASARADAARDAEARGAVPTAEEVDAAAAAAARGGGGEEEDDALLAAEDDGLLCMQLGRHVEREAIRMCGGAGAAAKFLHSLARGEDGAWPRDSRAAQNARELRVHLITALGERRSNALLRGLAHGGRLGLAPPLRGGVVGTEGLQHTPNEQLRPLRSQMLQKMMASGYIKPSDIGARK</sequence>
<dbReference type="InterPro" id="IPR014710">
    <property type="entry name" value="RmlC-like_jellyroll"/>
</dbReference>
<evidence type="ECO:0000313" key="4">
    <source>
        <dbReference type="Proteomes" id="UP001515480"/>
    </source>
</evidence>
<evidence type="ECO:0000256" key="1">
    <source>
        <dbReference type="SAM" id="MobiDB-lite"/>
    </source>
</evidence>
<dbReference type="EMBL" id="JBGBPQ010000025">
    <property type="protein sequence ID" value="KAL1499527.1"/>
    <property type="molecule type" value="Genomic_DNA"/>
</dbReference>
<protein>
    <recommendedName>
        <fullName evidence="2">JmjC domain-containing protein</fullName>
    </recommendedName>
</protein>
<dbReference type="AlphaFoldDB" id="A0AB34IJU7"/>
<dbReference type="InterPro" id="IPR003347">
    <property type="entry name" value="JmjC_dom"/>
</dbReference>
<feature type="region of interest" description="Disordered" evidence="1">
    <location>
        <begin position="1"/>
        <end position="33"/>
    </location>
</feature>
<reference evidence="3 4" key="1">
    <citation type="journal article" date="2024" name="Science">
        <title>Giant polyketide synthase enzymes in the biosynthesis of giant marine polyether toxins.</title>
        <authorList>
            <person name="Fallon T.R."/>
            <person name="Shende V.V."/>
            <person name="Wierzbicki I.H."/>
            <person name="Pendleton A.L."/>
            <person name="Watervoot N.F."/>
            <person name="Auber R.P."/>
            <person name="Gonzalez D.J."/>
            <person name="Wisecaver J.H."/>
            <person name="Moore B.S."/>
        </authorList>
    </citation>
    <scope>NUCLEOTIDE SEQUENCE [LARGE SCALE GENOMIC DNA]</scope>
    <source>
        <strain evidence="3 4">12B1</strain>
    </source>
</reference>
<dbReference type="SUPFAM" id="SSF51197">
    <property type="entry name" value="Clavaminate synthase-like"/>
    <property type="match status" value="1"/>
</dbReference>
<evidence type="ECO:0000259" key="2">
    <source>
        <dbReference type="PROSITE" id="PS51184"/>
    </source>
</evidence>
<gene>
    <name evidence="3" type="ORF">AB1Y20_011730</name>
</gene>
<name>A0AB34IJU7_PRYPA</name>
<feature type="compositionally biased region" description="Low complexity" evidence="1">
    <location>
        <begin position="1"/>
        <end position="24"/>
    </location>
</feature>
<proteinExistence type="predicted"/>